<dbReference type="Pfam" id="PF00534">
    <property type="entry name" value="Glycos_transf_1"/>
    <property type="match status" value="1"/>
</dbReference>
<reference evidence="5 6" key="1">
    <citation type="submission" date="2020-10" db="EMBL/GenBank/DDBJ databases">
        <title>Eggerthella sp. nov., isolated from human feces.</title>
        <authorList>
            <person name="Yajun G."/>
        </authorList>
    </citation>
    <scope>NUCLEOTIDE SEQUENCE [LARGE SCALE GENOMIC DNA]</scope>
    <source>
        <strain evidence="5 6">HF-1101</strain>
    </source>
</reference>
<dbReference type="GO" id="GO:0016757">
    <property type="term" value="F:glycosyltransferase activity"/>
    <property type="evidence" value="ECO:0007669"/>
    <property type="project" value="UniProtKB-KW"/>
</dbReference>
<evidence type="ECO:0000256" key="2">
    <source>
        <dbReference type="ARBA" id="ARBA00022679"/>
    </source>
</evidence>
<evidence type="ECO:0000313" key="6">
    <source>
        <dbReference type="Proteomes" id="UP000478463"/>
    </source>
</evidence>
<evidence type="ECO:0000259" key="3">
    <source>
        <dbReference type="Pfam" id="PF00534"/>
    </source>
</evidence>
<dbReference type="KEGG" id="egd:GS424_011575"/>
<dbReference type="InterPro" id="IPR001296">
    <property type="entry name" value="Glyco_trans_1"/>
</dbReference>
<evidence type="ECO:0000259" key="4">
    <source>
        <dbReference type="Pfam" id="PF13439"/>
    </source>
</evidence>
<protein>
    <submittedName>
        <fullName evidence="5">Glycosyltransferase family 4 protein</fullName>
    </submittedName>
</protein>
<evidence type="ECO:0000256" key="1">
    <source>
        <dbReference type="ARBA" id="ARBA00022676"/>
    </source>
</evidence>
<dbReference type="InterPro" id="IPR028098">
    <property type="entry name" value="Glyco_trans_4-like_N"/>
</dbReference>
<keyword evidence="2 5" id="KW-0808">Transferase</keyword>
<dbReference type="GO" id="GO:1901137">
    <property type="term" value="P:carbohydrate derivative biosynthetic process"/>
    <property type="evidence" value="ECO:0007669"/>
    <property type="project" value="UniProtKB-ARBA"/>
</dbReference>
<dbReference type="SUPFAM" id="SSF53756">
    <property type="entry name" value="UDP-Glycosyltransferase/glycogen phosphorylase"/>
    <property type="match status" value="1"/>
</dbReference>
<name>A0A6L7IVE4_9ACTN</name>
<dbReference type="Pfam" id="PF13439">
    <property type="entry name" value="Glyco_transf_4"/>
    <property type="match status" value="1"/>
</dbReference>
<dbReference type="Proteomes" id="UP000478463">
    <property type="component" value="Chromosome"/>
</dbReference>
<dbReference type="PANTHER" id="PTHR45947:SF3">
    <property type="entry name" value="SULFOQUINOVOSYL TRANSFERASE SQD2"/>
    <property type="match status" value="1"/>
</dbReference>
<dbReference type="EMBL" id="CP063310">
    <property type="protein sequence ID" value="QOS67171.1"/>
    <property type="molecule type" value="Genomic_DNA"/>
</dbReference>
<dbReference type="RefSeq" id="WP_160943305.1">
    <property type="nucleotide sequence ID" value="NZ_CP063310.1"/>
</dbReference>
<dbReference type="InterPro" id="IPR050194">
    <property type="entry name" value="Glycosyltransferase_grp1"/>
</dbReference>
<dbReference type="PANTHER" id="PTHR45947">
    <property type="entry name" value="SULFOQUINOVOSYL TRANSFERASE SQD2"/>
    <property type="match status" value="1"/>
</dbReference>
<feature type="domain" description="Glycosyl transferase family 1" evidence="3">
    <location>
        <begin position="177"/>
        <end position="336"/>
    </location>
</feature>
<feature type="domain" description="Glycosyltransferase subfamily 4-like N-terminal" evidence="4">
    <location>
        <begin position="1"/>
        <end position="157"/>
    </location>
</feature>
<accession>A0A6L7IVE4</accession>
<organism evidence="5 6">
    <name type="scientific">Eggerthella guodeyinii</name>
    <dbReference type="NCBI Taxonomy" id="2690837"/>
    <lineage>
        <taxon>Bacteria</taxon>
        <taxon>Bacillati</taxon>
        <taxon>Actinomycetota</taxon>
        <taxon>Coriobacteriia</taxon>
        <taxon>Eggerthellales</taxon>
        <taxon>Eggerthellaceae</taxon>
        <taxon>Eggerthella</taxon>
    </lineage>
</organism>
<sequence>MEAYTENLAQTLAEAGYRIIVVTLATHGSRGTAVENGIEVVRLPCRGCLNNRYPVAQKNSRYRALWSHLQNERIDYVIVNTRFYLHSLEGLAFARAKGIAPILIEHGSAHLTTGSPLVDAGVKLVEHAVTRAGRRYAASYYAVSRKSSAWLSHFGIASQGELPNAISADGYVSNASKRDFRSEFGLPNDTFAVAFVGRLVGEKGVLELAQAVAEWSSAQSIALFVAGDGPLLETLRTQASSQLHLLGKLSSEDIAALLMQVDALCLPSRSEGFATTLLEAAACSTPIIVTDVGGVDELIPDENFGTVILDKTPETIRRALERAVENRQQLRSQGQNVGRRVRSECSWEKTAEHAVEACRRAQERRGL</sequence>
<dbReference type="Gene3D" id="3.40.50.2000">
    <property type="entry name" value="Glycogen Phosphorylase B"/>
    <property type="match status" value="2"/>
</dbReference>
<dbReference type="AlphaFoldDB" id="A0A6L7IVE4"/>
<dbReference type="CDD" id="cd03801">
    <property type="entry name" value="GT4_PimA-like"/>
    <property type="match status" value="1"/>
</dbReference>
<keyword evidence="1" id="KW-0328">Glycosyltransferase</keyword>
<gene>
    <name evidence="5" type="ORF">GS424_011575</name>
</gene>
<proteinExistence type="predicted"/>
<evidence type="ECO:0000313" key="5">
    <source>
        <dbReference type="EMBL" id="QOS67171.1"/>
    </source>
</evidence>